<dbReference type="Proteomes" id="UP000479190">
    <property type="component" value="Unassembled WGS sequence"/>
</dbReference>
<sequence length="129" mass="15210">MLFLTKKKFLEPDGSVYILETTTKANFCTTRTRQSFKRLWRAKSAEGRRHRAIAAPSPHAALTTPHRETFYSSFLYNMNVIEVKLLYARWGRDVKRPYGLRIAYARKIVFTRSRKSTTLMDVQRFLVFI</sequence>
<keyword evidence="2" id="KW-1185">Reference proteome</keyword>
<reference evidence="1 2" key="1">
    <citation type="submission" date="2020-02" db="EMBL/GenBank/DDBJ databases">
        <authorList>
            <person name="Ferguson B K."/>
        </authorList>
    </citation>
    <scope>NUCLEOTIDE SEQUENCE [LARGE SCALE GENOMIC DNA]</scope>
</reference>
<organism evidence="1 2">
    <name type="scientific">Trichogramma brassicae</name>
    <dbReference type="NCBI Taxonomy" id="86971"/>
    <lineage>
        <taxon>Eukaryota</taxon>
        <taxon>Metazoa</taxon>
        <taxon>Ecdysozoa</taxon>
        <taxon>Arthropoda</taxon>
        <taxon>Hexapoda</taxon>
        <taxon>Insecta</taxon>
        <taxon>Pterygota</taxon>
        <taxon>Neoptera</taxon>
        <taxon>Endopterygota</taxon>
        <taxon>Hymenoptera</taxon>
        <taxon>Apocrita</taxon>
        <taxon>Proctotrupomorpha</taxon>
        <taxon>Chalcidoidea</taxon>
        <taxon>Trichogrammatidae</taxon>
        <taxon>Trichogramma</taxon>
    </lineage>
</organism>
<evidence type="ECO:0000313" key="2">
    <source>
        <dbReference type="Proteomes" id="UP000479190"/>
    </source>
</evidence>
<evidence type="ECO:0000313" key="1">
    <source>
        <dbReference type="EMBL" id="CAB0037813.1"/>
    </source>
</evidence>
<accession>A0A6H5IME7</accession>
<proteinExistence type="predicted"/>
<name>A0A6H5IME7_9HYME</name>
<dbReference type="EMBL" id="CADCXV010000869">
    <property type="protein sequence ID" value="CAB0037813.1"/>
    <property type="molecule type" value="Genomic_DNA"/>
</dbReference>
<protein>
    <submittedName>
        <fullName evidence="1">Uncharacterized protein</fullName>
    </submittedName>
</protein>
<dbReference type="AlphaFoldDB" id="A0A6H5IME7"/>
<gene>
    <name evidence="1" type="ORF">TBRA_LOCUS9624</name>
</gene>